<dbReference type="Pfam" id="PF11271">
    <property type="entry name" value="PorA"/>
    <property type="match status" value="1"/>
</dbReference>
<dbReference type="Proteomes" id="UP001596244">
    <property type="component" value="Unassembled WGS sequence"/>
</dbReference>
<evidence type="ECO:0000313" key="3">
    <source>
        <dbReference type="Proteomes" id="UP001596244"/>
    </source>
</evidence>
<gene>
    <name evidence="2" type="ORF">ACFPUZ_07880</name>
</gene>
<sequence>MSQSLFRRRPIQLLLIAALLFVLSSAVPPAVIALLRPLDVGQSLTFSTRPNETMSLLAPIDGSQGIPAANRDRPECQGSTPLPASYACYVLTVPSRQVTALTTSESDTADAVQADAVIQVRFGEDVLTEMHDSVLLDARSTFPVGTPVSQMSISVPDLASGMASEPFVREGLQYFFPFPTARQSYPWFDMTAQEPLLLDYVGETEHHGVETFEFHHRLDDRHMDRTSSRAISMPAEVNGLLDHLADSAVGIPSYAVDRRVWVEPETGTIIDIRAEYHLFFAAGEEETTHRSFAPDPAYTIYHTVSEWDDATIAQQSAEASSVLTTLRSLQILAVLGKALALLAALWAVVLLLRERRSR</sequence>
<proteinExistence type="predicted"/>
<name>A0ABW1QC15_9CORY</name>
<reference evidence="3" key="1">
    <citation type="journal article" date="2019" name="Int. J. Syst. Evol. Microbiol.">
        <title>The Global Catalogue of Microorganisms (GCM) 10K type strain sequencing project: providing services to taxonomists for standard genome sequencing and annotation.</title>
        <authorList>
            <consortium name="The Broad Institute Genomics Platform"/>
            <consortium name="The Broad Institute Genome Sequencing Center for Infectious Disease"/>
            <person name="Wu L."/>
            <person name="Ma J."/>
        </authorList>
    </citation>
    <scope>NUCLEOTIDE SEQUENCE [LARGE SCALE GENOMIC DNA]</scope>
    <source>
        <strain evidence="3">CCUG 51943</strain>
    </source>
</reference>
<keyword evidence="3" id="KW-1185">Reference proteome</keyword>
<keyword evidence="1" id="KW-0812">Transmembrane</keyword>
<dbReference type="EMBL" id="JBHSQE010000005">
    <property type="protein sequence ID" value="MFC6146723.1"/>
    <property type="molecule type" value="Genomic_DNA"/>
</dbReference>
<dbReference type="InterPro" id="IPR021424">
    <property type="entry name" value="PorA"/>
</dbReference>
<evidence type="ECO:0000256" key="1">
    <source>
        <dbReference type="SAM" id="Phobius"/>
    </source>
</evidence>
<dbReference type="RefSeq" id="WP_377001328.1">
    <property type="nucleotide sequence ID" value="NZ_JBHSQE010000005.1"/>
</dbReference>
<organism evidence="2 3">
    <name type="scientific">Corynebacterium nasicanis</name>
    <dbReference type="NCBI Taxonomy" id="1448267"/>
    <lineage>
        <taxon>Bacteria</taxon>
        <taxon>Bacillati</taxon>
        <taxon>Actinomycetota</taxon>
        <taxon>Actinomycetes</taxon>
        <taxon>Mycobacteriales</taxon>
        <taxon>Corynebacteriaceae</taxon>
        <taxon>Corynebacterium</taxon>
    </lineage>
</organism>
<keyword evidence="1" id="KW-1133">Transmembrane helix</keyword>
<keyword evidence="1" id="KW-0472">Membrane</keyword>
<protein>
    <submittedName>
        <fullName evidence="2">Porin PorA family protein</fullName>
    </submittedName>
</protein>
<feature type="transmembrane region" description="Helical" evidence="1">
    <location>
        <begin position="331"/>
        <end position="352"/>
    </location>
</feature>
<evidence type="ECO:0000313" key="2">
    <source>
        <dbReference type="EMBL" id="MFC6146723.1"/>
    </source>
</evidence>
<accession>A0ABW1QC15</accession>
<comment type="caution">
    <text evidence="2">The sequence shown here is derived from an EMBL/GenBank/DDBJ whole genome shotgun (WGS) entry which is preliminary data.</text>
</comment>